<dbReference type="Gene3D" id="3.30.70.1060">
    <property type="entry name" value="Dimeric alpha+beta barrel"/>
    <property type="match status" value="1"/>
</dbReference>
<keyword evidence="4" id="KW-1185">Reference proteome</keyword>
<evidence type="ECO:0000256" key="1">
    <source>
        <dbReference type="ARBA" id="ARBA00007689"/>
    </source>
</evidence>
<sequence length="100" mass="11150">MFIVLLQYIQPLSAIEVHLEAHRRFLDHHYATGRFLASGPQIPRTGGVILAKAASRKELDDVLTGDPFYREQVASYQIIEFEPTKFGAGVQTLLAAPLVE</sequence>
<accession>A0ABW9ESC8</accession>
<dbReference type="PANTHER" id="PTHR37828">
    <property type="entry name" value="GSR2449 PROTEIN"/>
    <property type="match status" value="1"/>
</dbReference>
<organism evidence="3 4">
    <name type="scientific">Paraburkholderia strydomiana</name>
    <dbReference type="NCBI Taxonomy" id="1245417"/>
    <lineage>
        <taxon>Bacteria</taxon>
        <taxon>Pseudomonadati</taxon>
        <taxon>Pseudomonadota</taxon>
        <taxon>Betaproteobacteria</taxon>
        <taxon>Burkholderiales</taxon>
        <taxon>Burkholderiaceae</taxon>
        <taxon>Paraburkholderia</taxon>
    </lineage>
</organism>
<comment type="caution">
    <text evidence="3">The sequence shown here is derived from an EMBL/GenBank/DDBJ whole genome shotgun (WGS) entry which is preliminary data.</text>
</comment>
<dbReference type="InterPro" id="IPR011008">
    <property type="entry name" value="Dimeric_a/b-barrel"/>
</dbReference>
<evidence type="ECO:0000259" key="2">
    <source>
        <dbReference type="Pfam" id="PF03795"/>
    </source>
</evidence>
<dbReference type="Proteomes" id="UP001629392">
    <property type="component" value="Unassembled WGS sequence"/>
</dbReference>
<reference evidence="3 4" key="1">
    <citation type="journal article" date="2024" name="Chem. Sci.">
        <title>Discovery of megapolipeptins by genome mining of a Burkholderiales bacteria collection.</title>
        <authorList>
            <person name="Paulo B.S."/>
            <person name="Recchia M.J.J."/>
            <person name="Lee S."/>
            <person name="Fergusson C.H."/>
            <person name="Romanowski S.B."/>
            <person name="Hernandez A."/>
            <person name="Krull N."/>
            <person name="Liu D.Y."/>
            <person name="Cavanagh H."/>
            <person name="Bos A."/>
            <person name="Gray C.A."/>
            <person name="Murphy B.T."/>
            <person name="Linington R.G."/>
            <person name="Eustaquio A.S."/>
        </authorList>
    </citation>
    <scope>NUCLEOTIDE SEQUENCE [LARGE SCALE GENOMIC DNA]</scope>
    <source>
        <strain evidence="3 4">RL17-350-BIC-E</strain>
    </source>
</reference>
<comment type="similarity">
    <text evidence="1">Belongs to the YciI family.</text>
</comment>
<protein>
    <submittedName>
        <fullName evidence="3">YciI family protein</fullName>
    </submittedName>
</protein>
<proteinExistence type="inferred from homology"/>
<dbReference type="EMBL" id="JAQQCL010000084">
    <property type="protein sequence ID" value="MFM0722030.1"/>
    <property type="molecule type" value="Genomic_DNA"/>
</dbReference>
<feature type="domain" description="YCII-related" evidence="2">
    <location>
        <begin position="1"/>
        <end position="81"/>
    </location>
</feature>
<evidence type="ECO:0000313" key="4">
    <source>
        <dbReference type="Proteomes" id="UP001629392"/>
    </source>
</evidence>
<name>A0ABW9ESC8_9BURK</name>
<dbReference type="InterPro" id="IPR005545">
    <property type="entry name" value="YCII"/>
</dbReference>
<gene>
    <name evidence="3" type="ORF">PQQ73_37755</name>
</gene>
<dbReference type="RefSeq" id="WP_408158189.1">
    <property type="nucleotide sequence ID" value="NZ_JAQQCL010000084.1"/>
</dbReference>
<dbReference type="PANTHER" id="PTHR37828:SF1">
    <property type="entry name" value="YCII-RELATED DOMAIN-CONTAINING PROTEIN"/>
    <property type="match status" value="1"/>
</dbReference>
<dbReference type="SUPFAM" id="SSF54909">
    <property type="entry name" value="Dimeric alpha+beta barrel"/>
    <property type="match status" value="1"/>
</dbReference>
<evidence type="ECO:0000313" key="3">
    <source>
        <dbReference type="EMBL" id="MFM0722030.1"/>
    </source>
</evidence>
<dbReference type="Pfam" id="PF03795">
    <property type="entry name" value="YCII"/>
    <property type="match status" value="1"/>
</dbReference>